<organism evidence="11 12">
    <name type="scientific">Mucilaginibacter frigoritolerans</name>
    <dbReference type="NCBI Taxonomy" id="652788"/>
    <lineage>
        <taxon>Bacteria</taxon>
        <taxon>Pseudomonadati</taxon>
        <taxon>Bacteroidota</taxon>
        <taxon>Sphingobacteriia</taxon>
        <taxon>Sphingobacteriales</taxon>
        <taxon>Sphingobacteriaceae</taxon>
        <taxon>Mucilaginibacter</taxon>
    </lineage>
</organism>
<evidence type="ECO:0000256" key="1">
    <source>
        <dbReference type="ARBA" id="ARBA00006594"/>
    </source>
</evidence>
<name>A0A562UDT4_9SPHI</name>
<dbReference type="InterPro" id="IPR050953">
    <property type="entry name" value="N4_N6_ade-DNA_methylase"/>
</dbReference>
<accession>A0A562UDT4</accession>
<dbReference type="Gene3D" id="3.90.220.20">
    <property type="entry name" value="DNA methylase specificity domains"/>
    <property type="match status" value="2"/>
</dbReference>
<proteinExistence type="inferred from homology"/>
<dbReference type="GO" id="GO:0032259">
    <property type="term" value="P:methylation"/>
    <property type="evidence" value="ECO:0007669"/>
    <property type="project" value="UniProtKB-KW"/>
</dbReference>
<dbReference type="Proteomes" id="UP000317010">
    <property type="component" value="Unassembled WGS sequence"/>
</dbReference>
<evidence type="ECO:0000256" key="3">
    <source>
        <dbReference type="ARBA" id="ARBA00011900"/>
    </source>
</evidence>
<dbReference type="Pfam" id="PF01420">
    <property type="entry name" value="Methylase_S"/>
    <property type="match status" value="2"/>
</dbReference>
<gene>
    <name evidence="11" type="ORF">JN11_00889</name>
</gene>
<dbReference type="GO" id="GO:0003677">
    <property type="term" value="F:DNA binding"/>
    <property type="evidence" value="ECO:0007669"/>
    <property type="project" value="UniProtKB-KW"/>
</dbReference>
<dbReference type="Pfam" id="PF02384">
    <property type="entry name" value="N6_Mtase"/>
    <property type="match status" value="1"/>
</dbReference>
<keyword evidence="6" id="KW-0680">Restriction system</keyword>
<comment type="caution">
    <text evidence="11">The sequence shown here is derived from an EMBL/GenBank/DDBJ whole genome shotgun (WGS) entry which is preliminary data.</text>
</comment>
<protein>
    <recommendedName>
        <fullName evidence="3">site-specific DNA-methyltransferase (adenine-specific)</fullName>
        <ecNumber evidence="3">2.1.1.72</ecNumber>
    </recommendedName>
</protein>
<dbReference type="PROSITE" id="PS00092">
    <property type="entry name" value="N6_MTASE"/>
    <property type="match status" value="1"/>
</dbReference>
<dbReference type="InterPro" id="IPR000055">
    <property type="entry name" value="Restrct_endonuc_typeI_TRD"/>
</dbReference>
<comment type="similarity">
    <text evidence="1">Belongs to the N(4)/N(6)-methyltransferase family.</text>
</comment>
<evidence type="ECO:0000259" key="10">
    <source>
        <dbReference type="Pfam" id="PF02384"/>
    </source>
</evidence>
<dbReference type="EC" id="2.1.1.72" evidence="3"/>
<dbReference type="PANTHER" id="PTHR33841:SF1">
    <property type="entry name" value="DNA METHYLTRANSFERASE A"/>
    <property type="match status" value="1"/>
</dbReference>
<comment type="similarity">
    <text evidence="2">Belongs to the type-I restriction system S methylase family.</text>
</comment>
<dbReference type="InterPro" id="IPR044946">
    <property type="entry name" value="Restrct_endonuc_typeI_TRD_sf"/>
</dbReference>
<dbReference type="AlphaFoldDB" id="A0A562UDT4"/>
<keyword evidence="4 11" id="KW-0489">Methyltransferase</keyword>
<dbReference type="CDD" id="cd02440">
    <property type="entry name" value="AdoMet_MTases"/>
    <property type="match status" value="1"/>
</dbReference>
<evidence type="ECO:0000313" key="11">
    <source>
        <dbReference type="EMBL" id="TWJ03351.1"/>
    </source>
</evidence>
<evidence type="ECO:0000256" key="6">
    <source>
        <dbReference type="ARBA" id="ARBA00022747"/>
    </source>
</evidence>
<dbReference type="SUPFAM" id="SSF53335">
    <property type="entry name" value="S-adenosyl-L-methionine-dependent methyltransferases"/>
    <property type="match status" value="1"/>
</dbReference>
<evidence type="ECO:0000256" key="7">
    <source>
        <dbReference type="ARBA" id="ARBA00023125"/>
    </source>
</evidence>
<sequence>MITKDNFKELILKLGFSGTKDTFIKKFKETDVYLKVDFKEEKLIYPEDKGFIVNERQTCSFSQNENFVVFECVNRLLEKGYKPEHFELEPKWKVGHGASGGRADIMVKDNSGKSLLIIECKTEGKEFDTAWKKTSLNGGQILSYAKQSGSTQFVCLYSSDYVDGRIVWYNYLLTLKDNEKLLLELAEKSPLSFEKAKGLDVEDIFRAWNETYQQDYSTKGLFEEDIPAYEIGKTKYSVKDLNIINSNDIQGKYHEFATILRQHNVSGRENAFDKLVSLFLCKIVDETNNPEELKFYWKGIAYDDQFSLIDRLQKLYQEGMQRFLGEEVVYISADQIDNAFDFFKNDPDATKDTIKKYFRELKFFNNNDFGFIDVHNEKLFYQNTTILLKIVKMLQDLRLKSDNESASEGNQFLGDMFEGFLDQGVKQSEGQFFTPMPIVKFILKSLPLEVLITEGDEIPKVIDFACGAGHFLNEYAKEIKSIVEKKKEANLKSFYETVYGVEKEYRLSKVAKVSAFMYGQDDINIIYADALSSGKEMDDKNIKDNSFSLLVANPPYSVKGFLETLSESERKKYKLIETVGEKSFPNNNSIEAFFIERAKQLLKPGGVAGIIVPASILNKGKAKSTSKSTNIFVATRELLLKYFDIIAIAEFGSGTFGKTGTNTVTLFIRRRKENPAPADHFKNRVNAWFNFDKTKDGLFEDEQYLKQYCTHLELDFVSYQTLLKGEPNEELLKSEIFLDYKREFDKWSDIQNLKKKKTFKELSREEQQSELKKRFFSYLFDNEKEKLYFFVLASQNPQKVLIIKSPSKTSEMKEFLGYEWSTAKGNEGIKYLGGVKLDKMEGDDDDEGNVAWEEGDKRVLSNIFNLDNINTPLYDPQDKFNDEKINHLIHQNFKGGVFEVPEKLYPFVVQSRLIDMLEFSRLDFNKSISITPKQNLIIESKWNGEKISKIMSLEYGNNLPENSRIDGEYPVVGSNGIVGYHNSYLVEGPCIVIGRKGSAGKVNWIIENSTPIDTTFYVKKLNSETDYKYLFLMLDLLGLEQLTGGTGVPGLNRDDAYNQKIPLPPLKIQKQLVEAWDTIDNEFNKTLQKLDILKAEVEGLFDEAFSMAKTSFRLSDTNHFELSIGKRVLKDEINNNGIGIPVYSANVFEPFGHIDKELIKDFSTPSVLWGIDGDWMVNLVPENEPFYPTDHCGVLRVKSDEIKPKYLAWVLQKEGERVRFSRTNRASMDSMRGLTIKVPSQEIQLKLIKEIEKKEKKINESQEIIAGIATRKEAIIKAYL</sequence>
<evidence type="ECO:0000259" key="9">
    <source>
        <dbReference type="Pfam" id="PF01420"/>
    </source>
</evidence>
<keyword evidence="5" id="KW-0808">Transferase</keyword>
<dbReference type="EMBL" id="VLLI01000002">
    <property type="protein sequence ID" value="TWJ03351.1"/>
    <property type="molecule type" value="Genomic_DNA"/>
</dbReference>
<reference evidence="11 12" key="1">
    <citation type="submission" date="2019-07" db="EMBL/GenBank/DDBJ databases">
        <title>Genomic Encyclopedia of Archaeal and Bacterial Type Strains, Phase II (KMG-II): from individual species to whole genera.</title>
        <authorList>
            <person name="Goeker M."/>
        </authorList>
    </citation>
    <scope>NUCLEOTIDE SEQUENCE [LARGE SCALE GENOMIC DNA]</scope>
    <source>
        <strain evidence="11 12">ATCC BAA-1854</strain>
    </source>
</reference>
<feature type="domain" description="DNA methylase adenine-specific" evidence="10">
    <location>
        <begin position="411"/>
        <end position="675"/>
    </location>
</feature>
<comment type="catalytic activity">
    <reaction evidence="8">
        <text>a 2'-deoxyadenosine in DNA + S-adenosyl-L-methionine = an N(6)-methyl-2'-deoxyadenosine in DNA + S-adenosyl-L-homocysteine + H(+)</text>
        <dbReference type="Rhea" id="RHEA:15197"/>
        <dbReference type="Rhea" id="RHEA-COMP:12418"/>
        <dbReference type="Rhea" id="RHEA-COMP:12419"/>
        <dbReference type="ChEBI" id="CHEBI:15378"/>
        <dbReference type="ChEBI" id="CHEBI:57856"/>
        <dbReference type="ChEBI" id="CHEBI:59789"/>
        <dbReference type="ChEBI" id="CHEBI:90615"/>
        <dbReference type="ChEBI" id="CHEBI:90616"/>
        <dbReference type="EC" id="2.1.1.72"/>
    </reaction>
</comment>
<dbReference type="OrthoDB" id="9814572at2"/>
<feature type="domain" description="Type I restriction modification DNA specificity" evidence="9">
    <location>
        <begin position="1120"/>
        <end position="1258"/>
    </location>
</feature>
<evidence type="ECO:0000256" key="2">
    <source>
        <dbReference type="ARBA" id="ARBA00010923"/>
    </source>
</evidence>
<dbReference type="GO" id="GO:0009007">
    <property type="term" value="F:site-specific DNA-methyltransferase (adenine-specific) activity"/>
    <property type="evidence" value="ECO:0007669"/>
    <property type="project" value="UniProtKB-EC"/>
</dbReference>
<dbReference type="InterPro" id="IPR002052">
    <property type="entry name" value="DNA_methylase_N6_adenine_CS"/>
</dbReference>
<keyword evidence="7" id="KW-0238">DNA-binding</keyword>
<evidence type="ECO:0000256" key="5">
    <source>
        <dbReference type="ARBA" id="ARBA00022679"/>
    </source>
</evidence>
<dbReference type="GO" id="GO:0009307">
    <property type="term" value="P:DNA restriction-modification system"/>
    <property type="evidence" value="ECO:0007669"/>
    <property type="project" value="UniProtKB-KW"/>
</dbReference>
<feature type="domain" description="Type I restriction modification DNA specificity" evidence="9">
    <location>
        <begin position="956"/>
        <end position="1088"/>
    </location>
</feature>
<evidence type="ECO:0000256" key="4">
    <source>
        <dbReference type="ARBA" id="ARBA00022603"/>
    </source>
</evidence>
<dbReference type="InterPro" id="IPR029063">
    <property type="entry name" value="SAM-dependent_MTases_sf"/>
</dbReference>
<dbReference type="InterPro" id="IPR003356">
    <property type="entry name" value="DNA_methylase_A-5"/>
</dbReference>
<evidence type="ECO:0000313" key="12">
    <source>
        <dbReference type="Proteomes" id="UP000317010"/>
    </source>
</evidence>
<dbReference type="SUPFAM" id="SSF116734">
    <property type="entry name" value="DNA methylase specificity domain"/>
    <property type="match status" value="2"/>
</dbReference>
<dbReference type="Gene3D" id="3.40.50.150">
    <property type="entry name" value="Vaccinia Virus protein VP39"/>
    <property type="match status" value="1"/>
</dbReference>
<keyword evidence="12" id="KW-1185">Reference proteome</keyword>
<dbReference type="GO" id="GO:0008170">
    <property type="term" value="F:N-methyltransferase activity"/>
    <property type="evidence" value="ECO:0007669"/>
    <property type="project" value="InterPro"/>
</dbReference>
<dbReference type="RefSeq" id="WP_144909986.1">
    <property type="nucleotide sequence ID" value="NZ_VLLI01000002.1"/>
</dbReference>
<evidence type="ECO:0000256" key="8">
    <source>
        <dbReference type="ARBA" id="ARBA00047942"/>
    </source>
</evidence>
<dbReference type="PRINTS" id="PR00507">
    <property type="entry name" value="N12N6MTFRASE"/>
</dbReference>
<dbReference type="CDD" id="cd17267">
    <property type="entry name" value="RMtype1_S_EcoAO83I-TRD1-CR1_like"/>
    <property type="match status" value="1"/>
</dbReference>
<dbReference type="PANTHER" id="PTHR33841">
    <property type="entry name" value="DNA METHYLTRANSFERASE YEEA-RELATED"/>
    <property type="match status" value="1"/>
</dbReference>